<evidence type="ECO:0000256" key="1">
    <source>
        <dbReference type="SAM" id="MobiDB-lite"/>
    </source>
</evidence>
<name>A0A4S8PCP8_9ACTN</name>
<evidence type="ECO:0000313" key="4">
    <source>
        <dbReference type="Proteomes" id="UP000305792"/>
    </source>
</evidence>
<accession>A0A4S8PCP8</accession>
<dbReference type="RefSeq" id="WP_136530702.1">
    <property type="nucleotide sequence ID" value="NZ_STGX01000012.1"/>
</dbReference>
<dbReference type="EMBL" id="STGX01000012">
    <property type="protein sequence ID" value="THV26982.1"/>
    <property type="molecule type" value="Genomic_DNA"/>
</dbReference>
<dbReference type="AlphaFoldDB" id="A0A4S8PCP8"/>
<sequence>MAQSSPKADAAVAKTLAVLFGLLIAGVSLACTVGSLGGGDAVECGGVEMEEGDSCVNLGGGGSNSYQEQSEVESRTDVLGGIGGVCGIIVGLVIAIAALAASPAEFTPRPAPAPYRPPVRRAPPQRAAPPRPAPTKATEKRPARPAPPPEPVGPVAFDSGGTEIATDAADLTVRTVTRGPGGAEVRTDRARLARNAVQALEFQLEPGGAALFARKDEDGPAVRLVSADLLTRTAWKRLDASIRNLSNGRLRLDLERRERLL</sequence>
<dbReference type="Proteomes" id="UP000305792">
    <property type="component" value="Unassembled WGS sequence"/>
</dbReference>
<feature type="transmembrane region" description="Helical" evidence="2">
    <location>
        <begin position="78"/>
        <end position="101"/>
    </location>
</feature>
<keyword evidence="2" id="KW-0812">Transmembrane</keyword>
<comment type="caution">
    <text evidence="3">The sequence shown here is derived from an EMBL/GenBank/DDBJ whole genome shotgun (WGS) entry which is preliminary data.</text>
</comment>
<proteinExistence type="predicted"/>
<feature type="region of interest" description="Disordered" evidence="1">
    <location>
        <begin position="106"/>
        <end position="166"/>
    </location>
</feature>
<protein>
    <submittedName>
        <fullName evidence="3">Uncharacterized protein</fullName>
    </submittedName>
</protein>
<organism evidence="3 4">
    <name type="scientific">Glycomyces paridis</name>
    <dbReference type="NCBI Taxonomy" id="2126555"/>
    <lineage>
        <taxon>Bacteria</taxon>
        <taxon>Bacillati</taxon>
        <taxon>Actinomycetota</taxon>
        <taxon>Actinomycetes</taxon>
        <taxon>Glycomycetales</taxon>
        <taxon>Glycomycetaceae</taxon>
        <taxon>Glycomyces</taxon>
    </lineage>
</organism>
<evidence type="ECO:0000256" key="2">
    <source>
        <dbReference type="SAM" id="Phobius"/>
    </source>
</evidence>
<keyword evidence="4" id="KW-1185">Reference proteome</keyword>
<keyword evidence="2" id="KW-1133">Transmembrane helix</keyword>
<dbReference type="PROSITE" id="PS51257">
    <property type="entry name" value="PROKAR_LIPOPROTEIN"/>
    <property type="match status" value="1"/>
</dbReference>
<feature type="compositionally biased region" description="Pro residues" evidence="1">
    <location>
        <begin position="109"/>
        <end position="133"/>
    </location>
</feature>
<gene>
    <name evidence="3" type="ORF">E9998_15980</name>
</gene>
<reference evidence="3 4" key="1">
    <citation type="journal article" date="2018" name="Int. J. Syst. Evol. Microbiol.">
        <title>Glycomyces paridis sp. nov., isolated from the medicinal plant Paris polyphylla.</title>
        <authorList>
            <person name="Fang X.M."/>
            <person name="Bai J.L."/>
            <person name="Su J."/>
            <person name="Zhao L.L."/>
            <person name="Liu H.Y."/>
            <person name="Ma B.P."/>
            <person name="Zhang Y.Q."/>
            <person name="Yu L.Y."/>
        </authorList>
    </citation>
    <scope>NUCLEOTIDE SEQUENCE [LARGE SCALE GENOMIC DNA]</scope>
    <source>
        <strain evidence="3 4">CPCC 204357</strain>
    </source>
</reference>
<keyword evidence="2" id="KW-0472">Membrane</keyword>
<evidence type="ECO:0000313" key="3">
    <source>
        <dbReference type="EMBL" id="THV26982.1"/>
    </source>
</evidence>